<feature type="region of interest" description="Disordered" evidence="8">
    <location>
        <begin position="142"/>
        <end position="479"/>
    </location>
</feature>
<organism evidence="10 11">
    <name type="scientific">[Torrubiella] hemipterigena</name>
    <dbReference type="NCBI Taxonomy" id="1531966"/>
    <lineage>
        <taxon>Eukaryota</taxon>
        <taxon>Fungi</taxon>
        <taxon>Dikarya</taxon>
        <taxon>Ascomycota</taxon>
        <taxon>Pezizomycotina</taxon>
        <taxon>Sordariomycetes</taxon>
        <taxon>Hypocreomycetidae</taxon>
        <taxon>Hypocreales</taxon>
        <taxon>Clavicipitaceae</taxon>
        <taxon>Clavicipitaceae incertae sedis</taxon>
        <taxon>'Torrubiella' clade</taxon>
    </lineage>
</organism>
<keyword evidence="4 6" id="KW-0862">Zinc</keyword>
<evidence type="ECO:0000256" key="3">
    <source>
        <dbReference type="ARBA" id="ARBA00022771"/>
    </source>
</evidence>
<name>A0A0A1TMK4_9HYPO</name>
<evidence type="ECO:0000256" key="6">
    <source>
        <dbReference type="PROSITE-ProRule" id="PRU00723"/>
    </source>
</evidence>
<feature type="compositionally biased region" description="Polar residues" evidence="8">
    <location>
        <begin position="310"/>
        <end position="319"/>
    </location>
</feature>
<evidence type="ECO:0000256" key="7">
    <source>
        <dbReference type="SAM" id="Coils"/>
    </source>
</evidence>
<evidence type="ECO:0000256" key="8">
    <source>
        <dbReference type="SAM" id="MobiDB-lite"/>
    </source>
</evidence>
<dbReference type="SUPFAM" id="SSF90229">
    <property type="entry name" value="CCCH zinc finger"/>
    <property type="match status" value="1"/>
</dbReference>
<feature type="compositionally biased region" description="Polar residues" evidence="8">
    <location>
        <begin position="198"/>
        <end position="231"/>
    </location>
</feature>
<dbReference type="Proteomes" id="UP000039046">
    <property type="component" value="Unassembled WGS sequence"/>
</dbReference>
<dbReference type="Pfam" id="PF18044">
    <property type="entry name" value="zf-CCCH_4"/>
    <property type="match status" value="1"/>
</dbReference>
<dbReference type="Gene3D" id="4.10.1000.10">
    <property type="entry name" value="Zinc finger, CCCH-type"/>
    <property type="match status" value="1"/>
</dbReference>
<feature type="compositionally biased region" description="Low complexity" evidence="8">
    <location>
        <begin position="294"/>
        <end position="309"/>
    </location>
</feature>
<feature type="compositionally biased region" description="Low complexity" evidence="8">
    <location>
        <begin position="176"/>
        <end position="197"/>
    </location>
</feature>
<feature type="compositionally biased region" description="Polar residues" evidence="8">
    <location>
        <begin position="396"/>
        <end position="408"/>
    </location>
</feature>
<keyword evidence="5" id="KW-0906">Nuclear pore complex</keyword>
<feature type="compositionally biased region" description="Low complexity" evidence="8">
    <location>
        <begin position="324"/>
        <end position="395"/>
    </location>
</feature>
<keyword evidence="5" id="KW-0811">Translocation</keyword>
<proteinExistence type="predicted"/>
<dbReference type="GO" id="GO:0008270">
    <property type="term" value="F:zinc ion binding"/>
    <property type="evidence" value="ECO:0007669"/>
    <property type="project" value="UniProtKB-KW"/>
</dbReference>
<dbReference type="EMBL" id="CDHN01000004">
    <property type="protein sequence ID" value="CEJ92258.1"/>
    <property type="molecule type" value="Genomic_DNA"/>
</dbReference>
<keyword evidence="5" id="KW-0813">Transport</keyword>
<keyword evidence="5" id="KW-0653">Protein transport</keyword>
<evidence type="ECO:0000256" key="1">
    <source>
        <dbReference type="ARBA" id="ARBA00004567"/>
    </source>
</evidence>
<dbReference type="AlphaFoldDB" id="A0A0A1TMK4"/>
<evidence type="ECO:0000256" key="5">
    <source>
        <dbReference type="ARBA" id="ARBA00023132"/>
    </source>
</evidence>
<dbReference type="HOGENOM" id="CLU_028685_1_0_1"/>
<feature type="compositionally biased region" description="Low complexity" evidence="8">
    <location>
        <begin position="242"/>
        <end position="275"/>
    </location>
</feature>
<feature type="zinc finger region" description="C3H1-type" evidence="6">
    <location>
        <begin position="1"/>
        <end position="25"/>
    </location>
</feature>
<keyword evidence="5" id="KW-0539">Nucleus</keyword>
<evidence type="ECO:0000259" key="9">
    <source>
        <dbReference type="PROSITE" id="PS50103"/>
    </source>
</evidence>
<gene>
    <name evidence="10" type="ORF">VHEMI07919</name>
</gene>
<keyword evidence="11" id="KW-1185">Reference proteome</keyword>
<keyword evidence="7" id="KW-0175">Coiled coil</keyword>
<keyword evidence="3 6" id="KW-0863">Zinc-finger</keyword>
<evidence type="ECO:0000256" key="2">
    <source>
        <dbReference type="ARBA" id="ARBA00022723"/>
    </source>
</evidence>
<feature type="compositionally biased region" description="Polar residues" evidence="8">
    <location>
        <begin position="276"/>
        <end position="288"/>
    </location>
</feature>
<dbReference type="InterPro" id="IPR025574">
    <property type="entry name" value="Nucleoporin_FG_rpt"/>
</dbReference>
<evidence type="ECO:0000313" key="11">
    <source>
        <dbReference type="Proteomes" id="UP000039046"/>
    </source>
</evidence>
<dbReference type="InterPro" id="IPR036855">
    <property type="entry name" value="Znf_CCCH_sf"/>
</dbReference>
<dbReference type="GO" id="GO:0005643">
    <property type="term" value="C:nuclear pore"/>
    <property type="evidence" value="ECO:0007669"/>
    <property type="project" value="UniProtKB-SubCell"/>
</dbReference>
<feature type="region of interest" description="Disordered" evidence="8">
    <location>
        <begin position="549"/>
        <end position="570"/>
    </location>
</feature>
<dbReference type="OrthoDB" id="20729at2759"/>
<comment type="subcellular location">
    <subcellularLocation>
        <location evidence="1">Nucleus</location>
        <location evidence="1">Nuclear pore complex</location>
    </subcellularLocation>
</comment>
<dbReference type="Pfam" id="PF13634">
    <property type="entry name" value="Nucleoporin_FG"/>
    <property type="match status" value="2"/>
</dbReference>
<dbReference type="PANTHER" id="PTHR21099">
    <property type="entry name" value="RAD201"/>
    <property type="match status" value="1"/>
</dbReference>
<dbReference type="SMART" id="SM00356">
    <property type="entry name" value="ZnF_C3H1"/>
    <property type="match status" value="1"/>
</dbReference>
<sequence length="570" mass="59570">MAICKFFQQGNCKFGNSCRFEHPTNQSSNRFGALGNNNNAPRGLEKYNIKIDAITADLTTETPQWILSAYAPGKDAPDQLFGGSTREQSFEELRLHYMTGKAAGREQEALAEAQKLYQDAQQQMQTVLRNVNEAAQYVLDGENRHPNRHDVCQQGTQGAPFGEFEVGKRSKNIYDGQQQSNNPFGSNNNSSPANPFGQPSQPATSSPFGQPSQPTSSPFGQPSQPTTSAFGQPSALGAKPNPFGAPAFGQPAQPAAQSSSPFGGSSTTAASSFGQPSTTSAFGQTSTLGAKPNPFGAPAFGQAAQPQQQTTSAFGQASQLGAKPSPFGSSSTPSASPFGSNTTANNNPPAANPFGSNTSSASPFGAASNPPANNNNPFSSTPSNPPAAANPFGSAQPATPSPFGQPSTAPAANPFGSAPAAAANPFSSTPAVKNNAGNPFSNTPAANPFSSGPPPAAPKPLQNPYAPDSAKQHPAFDSYASRNMDGTLAAFKGKAVSYKDGKPGIRQFDGTWAKIWFPDGPPAFYKDTEMPPDAYGEKDKEQWNKFMTTGTFEGGMPALPPPRECTQWDF</sequence>
<evidence type="ECO:0000256" key="4">
    <source>
        <dbReference type="ARBA" id="ARBA00022833"/>
    </source>
</evidence>
<dbReference type="PANTHER" id="PTHR21099:SF2">
    <property type="entry name" value="SI:CH211-113E8.11"/>
    <property type="match status" value="1"/>
</dbReference>
<accession>A0A0A1TMK4</accession>
<feature type="coiled-coil region" evidence="7">
    <location>
        <begin position="103"/>
        <end position="130"/>
    </location>
</feature>
<dbReference type="InterPro" id="IPR041367">
    <property type="entry name" value="Znf-CCCH_4"/>
</dbReference>
<feature type="domain" description="C3H1-type" evidence="9">
    <location>
        <begin position="1"/>
        <end position="25"/>
    </location>
</feature>
<dbReference type="CDD" id="cd23954">
    <property type="entry name" value="AMO1_CTD"/>
    <property type="match status" value="1"/>
</dbReference>
<keyword evidence="5" id="KW-0509">mRNA transport</keyword>
<feature type="compositionally biased region" description="Low complexity" evidence="8">
    <location>
        <begin position="409"/>
        <end position="431"/>
    </location>
</feature>
<evidence type="ECO:0000313" key="10">
    <source>
        <dbReference type="EMBL" id="CEJ92258.1"/>
    </source>
</evidence>
<dbReference type="PROSITE" id="PS50103">
    <property type="entry name" value="ZF_C3H1"/>
    <property type="match status" value="1"/>
</dbReference>
<dbReference type="STRING" id="1531966.A0A0A1TMK4"/>
<feature type="compositionally biased region" description="Basic and acidic residues" evidence="8">
    <location>
        <begin position="142"/>
        <end position="151"/>
    </location>
</feature>
<dbReference type="InterPro" id="IPR000571">
    <property type="entry name" value="Znf_CCCH"/>
</dbReference>
<reference evidence="10 11" key="1">
    <citation type="journal article" date="2015" name="Genome Announc.">
        <title>Draft Genome Sequence and Gene Annotation of the Entomopathogenic Fungus Verticillium hemipterigenum.</title>
        <authorList>
            <person name="Horn F."/>
            <person name="Habel A."/>
            <person name="Scharf D.H."/>
            <person name="Dworschak J."/>
            <person name="Brakhage A.A."/>
            <person name="Guthke R."/>
            <person name="Hertweck C."/>
            <person name="Linde J."/>
        </authorList>
    </citation>
    <scope>NUCLEOTIDE SEQUENCE [LARGE SCALE GENOMIC DNA]</scope>
</reference>
<protein>
    <recommendedName>
        <fullName evidence="9">C3H1-type domain-containing protein</fullName>
    </recommendedName>
</protein>
<keyword evidence="2 6" id="KW-0479">Metal-binding</keyword>